<dbReference type="Proteomes" id="UP000230214">
    <property type="component" value="Unassembled WGS sequence"/>
</dbReference>
<organism evidence="1 2">
    <name type="scientific">candidate division WWE3 bacterium CG10_big_fil_rev_8_21_14_0_10_32_10</name>
    <dbReference type="NCBI Taxonomy" id="1975090"/>
    <lineage>
        <taxon>Bacteria</taxon>
        <taxon>Katanobacteria</taxon>
    </lineage>
</organism>
<evidence type="ECO:0000313" key="2">
    <source>
        <dbReference type="Proteomes" id="UP000230214"/>
    </source>
</evidence>
<gene>
    <name evidence="1" type="ORF">COV24_00410</name>
</gene>
<evidence type="ECO:0000313" key="1">
    <source>
        <dbReference type="EMBL" id="PIR43869.1"/>
    </source>
</evidence>
<accession>A0A2H0RBG1</accession>
<proteinExistence type="predicted"/>
<reference evidence="1 2" key="1">
    <citation type="submission" date="2017-09" db="EMBL/GenBank/DDBJ databases">
        <title>Depth-based differentiation of microbial function through sediment-hosted aquifers and enrichment of novel symbionts in the deep terrestrial subsurface.</title>
        <authorList>
            <person name="Probst A.J."/>
            <person name="Ladd B."/>
            <person name="Jarett J.K."/>
            <person name="Geller-Mcgrath D.E."/>
            <person name="Sieber C.M."/>
            <person name="Emerson J.B."/>
            <person name="Anantharaman K."/>
            <person name="Thomas B.C."/>
            <person name="Malmstrom R."/>
            <person name="Stieglmeier M."/>
            <person name="Klingl A."/>
            <person name="Woyke T."/>
            <person name="Ryan C.M."/>
            <person name="Banfield J.F."/>
        </authorList>
    </citation>
    <scope>NUCLEOTIDE SEQUENCE [LARGE SCALE GENOMIC DNA]</scope>
    <source>
        <strain evidence="1">CG10_big_fil_rev_8_21_14_0_10_32_10</strain>
    </source>
</reference>
<sequence length="98" mass="11677">MKLTRRCVVEVVVFAYGGRDAQKRHDRSGQVIKTLRTLRDFKDFEKWLLGRDSSLIALQVHFPIRIGPFYLPWEKKEWKTVDEVRGLFLQPVMESTRR</sequence>
<protein>
    <submittedName>
        <fullName evidence="1">Uncharacterized protein</fullName>
    </submittedName>
</protein>
<dbReference type="AlphaFoldDB" id="A0A2H0RBG1"/>
<name>A0A2H0RBG1_UNCKA</name>
<comment type="caution">
    <text evidence="1">The sequence shown here is derived from an EMBL/GenBank/DDBJ whole genome shotgun (WGS) entry which is preliminary data.</text>
</comment>
<dbReference type="EMBL" id="PCXU01000006">
    <property type="protein sequence ID" value="PIR43869.1"/>
    <property type="molecule type" value="Genomic_DNA"/>
</dbReference>